<feature type="transmembrane region" description="Helical" evidence="1">
    <location>
        <begin position="54"/>
        <end position="71"/>
    </location>
</feature>
<keyword evidence="1" id="KW-0812">Transmembrane</keyword>
<sequence>MCAKYVMCAFVCICKFYVYRRSCIYVSLIYGHLHICMSLTFVCMFVFLCINQCVYSWICINILCAYSYAYIYIYGSASICVNIVYAISSMSVSVHVFISVGILYNPLHLSSVF</sequence>
<feature type="non-terminal residue" evidence="2">
    <location>
        <position position="113"/>
    </location>
</feature>
<proteinExistence type="predicted"/>
<keyword evidence="1" id="KW-0472">Membrane</keyword>
<evidence type="ECO:0000313" key="2">
    <source>
        <dbReference type="EMBL" id="KOF99610.1"/>
    </source>
</evidence>
<dbReference type="AlphaFoldDB" id="A0A0L8IF06"/>
<evidence type="ECO:0000256" key="1">
    <source>
        <dbReference type="SAM" id="Phobius"/>
    </source>
</evidence>
<gene>
    <name evidence="2" type="ORF">OCBIM_22014527mg</name>
</gene>
<name>A0A0L8IF06_OCTBM</name>
<protein>
    <submittedName>
        <fullName evidence="2">Uncharacterized protein</fullName>
    </submittedName>
</protein>
<dbReference type="EMBL" id="KQ415932">
    <property type="protein sequence ID" value="KOF99610.1"/>
    <property type="molecule type" value="Genomic_DNA"/>
</dbReference>
<accession>A0A0L8IF06</accession>
<organism evidence="2">
    <name type="scientific">Octopus bimaculoides</name>
    <name type="common">California two-spotted octopus</name>
    <dbReference type="NCBI Taxonomy" id="37653"/>
    <lineage>
        <taxon>Eukaryota</taxon>
        <taxon>Metazoa</taxon>
        <taxon>Spiralia</taxon>
        <taxon>Lophotrochozoa</taxon>
        <taxon>Mollusca</taxon>
        <taxon>Cephalopoda</taxon>
        <taxon>Coleoidea</taxon>
        <taxon>Octopodiformes</taxon>
        <taxon>Octopoda</taxon>
        <taxon>Incirrata</taxon>
        <taxon>Octopodidae</taxon>
        <taxon>Octopus</taxon>
    </lineage>
</organism>
<reference evidence="2" key="1">
    <citation type="submission" date="2015-07" db="EMBL/GenBank/DDBJ databases">
        <title>MeaNS - Measles Nucleotide Surveillance Program.</title>
        <authorList>
            <person name="Tran T."/>
            <person name="Druce J."/>
        </authorList>
    </citation>
    <scope>NUCLEOTIDE SEQUENCE</scope>
    <source>
        <strain evidence="2">UCB-OBI-ISO-001</strain>
        <tissue evidence="2">Gonad</tissue>
    </source>
</reference>
<feature type="transmembrane region" description="Helical" evidence="1">
    <location>
        <begin position="83"/>
        <end position="104"/>
    </location>
</feature>
<keyword evidence="1" id="KW-1133">Transmembrane helix</keyword>
<feature type="transmembrane region" description="Helical" evidence="1">
    <location>
        <begin position="23"/>
        <end position="48"/>
    </location>
</feature>